<dbReference type="AlphaFoldDB" id="A0A2N7F7T8"/>
<dbReference type="InterPro" id="IPR036388">
    <property type="entry name" value="WH-like_DNA-bd_sf"/>
</dbReference>
<gene>
    <name evidence="1" type="ORF">BCU17_04970</name>
</gene>
<dbReference type="Proteomes" id="UP000235330">
    <property type="component" value="Unassembled WGS sequence"/>
</dbReference>
<sequence length="66" mass="7761">MANSTINLATQRFFISDKEVRETLGISQPTLWRWTQELGFPKAVKGMRGKRPYKEFIEWAKERGMV</sequence>
<organism evidence="1 2">
    <name type="scientific">Vibrio splendidus</name>
    <dbReference type="NCBI Taxonomy" id="29497"/>
    <lineage>
        <taxon>Bacteria</taxon>
        <taxon>Pseudomonadati</taxon>
        <taxon>Pseudomonadota</taxon>
        <taxon>Gammaproteobacteria</taxon>
        <taxon>Vibrionales</taxon>
        <taxon>Vibrionaceae</taxon>
        <taxon>Vibrio</taxon>
    </lineage>
</organism>
<dbReference type="EMBL" id="MCWU01000057">
    <property type="protein sequence ID" value="PMJ62293.1"/>
    <property type="molecule type" value="Genomic_DNA"/>
</dbReference>
<comment type="caution">
    <text evidence="1">The sequence shown here is derived from an EMBL/GenBank/DDBJ whole genome shotgun (WGS) entry which is preliminary data.</text>
</comment>
<dbReference type="RefSeq" id="WP_016798515.1">
    <property type="nucleotide sequence ID" value="NZ_CAWNSM010000057.1"/>
</dbReference>
<name>A0A2N7F7T8_VIBSP</name>
<protein>
    <recommendedName>
        <fullName evidence="3">AlpA family phage regulatory protein</fullName>
    </recommendedName>
</protein>
<evidence type="ECO:0008006" key="3">
    <source>
        <dbReference type="Google" id="ProtNLM"/>
    </source>
</evidence>
<evidence type="ECO:0000313" key="1">
    <source>
        <dbReference type="EMBL" id="PMJ62293.1"/>
    </source>
</evidence>
<dbReference type="Gene3D" id="1.10.10.10">
    <property type="entry name" value="Winged helix-like DNA-binding domain superfamily/Winged helix DNA-binding domain"/>
    <property type="match status" value="1"/>
</dbReference>
<evidence type="ECO:0000313" key="2">
    <source>
        <dbReference type="Proteomes" id="UP000235330"/>
    </source>
</evidence>
<proteinExistence type="predicted"/>
<accession>A0A2N7F7T8</accession>
<dbReference type="GeneID" id="72398992"/>
<reference evidence="2" key="1">
    <citation type="submission" date="2016-07" db="EMBL/GenBank/DDBJ databases">
        <title>Nontailed viruses are major unrecognized killers of bacteria in the ocean.</title>
        <authorList>
            <person name="Kauffman K."/>
            <person name="Hussain F."/>
            <person name="Yang J."/>
            <person name="Arevalo P."/>
            <person name="Brown J."/>
            <person name="Cutler M."/>
            <person name="Kelly L."/>
            <person name="Polz M.F."/>
        </authorList>
    </citation>
    <scope>NUCLEOTIDE SEQUENCE [LARGE SCALE GENOMIC DNA]</scope>
    <source>
        <strain evidence="2">10N.261.55.E11</strain>
    </source>
</reference>